<evidence type="ECO:0000313" key="1">
    <source>
        <dbReference type="EMBL" id="MFC3050835.1"/>
    </source>
</evidence>
<accession>A0ABV7D286</accession>
<name>A0ABV7D286_9PROT</name>
<sequence>MNDIDQLREISLEGRQEIARKVGRILANTANGLEKQAALELAKALVEDAAVSVREALSAELRTCLFLPKDIVQSIAHDIEQVSMPFLVAASAIDDALLEEIVLSGNEKAQEAIAGRKGLSEAVSFAISDVGTKPAVDTLLSNETADVSKRSCDRVVDRFPDERSLMEKLAARADLPIDVVERIIFKISREYGEYMAKKYRLSNDYASYLVSLANRQVFARTIELAPQAEMENYLRQLHSVKSLGSDMLLNYLQNGHIRLFTTALSILSGKSYRVIEDILNKRDKNLLARQLELAGFSRSVVGVLLIAFERLR</sequence>
<dbReference type="InterPro" id="IPR019285">
    <property type="entry name" value="DUF2336"/>
</dbReference>
<evidence type="ECO:0000313" key="2">
    <source>
        <dbReference type="Proteomes" id="UP001595444"/>
    </source>
</evidence>
<dbReference type="EMBL" id="JBHRSL010000002">
    <property type="protein sequence ID" value="MFC3050835.1"/>
    <property type="molecule type" value="Genomic_DNA"/>
</dbReference>
<dbReference type="Pfam" id="PF10098">
    <property type="entry name" value="DUF2336"/>
    <property type="match status" value="1"/>
</dbReference>
<gene>
    <name evidence="1" type="ORF">ACFOKA_02840</name>
</gene>
<protein>
    <submittedName>
        <fullName evidence="1">DUF2336 domain-containing protein</fullName>
    </submittedName>
</protein>
<proteinExistence type="predicted"/>
<dbReference type="RefSeq" id="WP_194212520.1">
    <property type="nucleotide sequence ID" value="NZ_CP061205.1"/>
</dbReference>
<reference evidence="2" key="1">
    <citation type="journal article" date="2019" name="Int. J. Syst. Evol. Microbiol.">
        <title>The Global Catalogue of Microorganisms (GCM) 10K type strain sequencing project: providing services to taxonomists for standard genome sequencing and annotation.</title>
        <authorList>
            <consortium name="The Broad Institute Genomics Platform"/>
            <consortium name="The Broad Institute Genome Sequencing Center for Infectious Disease"/>
            <person name="Wu L."/>
            <person name="Ma J."/>
        </authorList>
    </citation>
    <scope>NUCLEOTIDE SEQUENCE [LARGE SCALE GENOMIC DNA]</scope>
    <source>
        <strain evidence="2">KCTC 62164</strain>
    </source>
</reference>
<dbReference type="Proteomes" id="UP001595444">
    <property type="component" value="Unassembled WGS sequence"/>
</dbReference>
<keyword evidence="2" id="KW-1185">Reference proteome</keyword>
<organism evidence="1 2">
    <name type="scientific">Kordiimonas pumila</name>
    <dbReference type="NCBI Taxonomy" id="2161677"/>
    <lineage>
        <taxon>Bacteria</taxon>
        <taxon>Pseudomonadati</taxon>
        <taxon>Pseudomonadota</taxon>
        <taxon>Alphaproteobacteria</taxon>
        <taxon>Kordiimonadales</taxon>
        <taxon>Kordiimonadaceae</taxon>
        <taxon>Kordiimonas</taxon>
    </lineage>
</organism>
<comment type="caution">
    <text evidence="1">The sequence shown here is derived from an EMBL/GenBank/DDBJ whole genome shotgun (WGS) entry which is preliminary data.</text>
</comment>